<evidence type="ECO:0000256" key="3">
    <source>
        <dbReference type="SAM" id="SignalP"/>
    </source>
</evidence>
<dbReference type="RefSeq" id="XP_026608230.1">
    <property type="nucleotide sequence ID" value="XM_026742385.1"/>
</dbReference>
<dbReference type="GeneID" id="38110739"/>
<dbReference type="STRING" id="1810919.A0A3D8T3A9"/>
<reference evidence="4 5" key="1">
    <citation type="journal article" date="2018" name="IMA Fungus">
        <title>IMA Genome-F 9: Draft genome sequence of Annulohypoxylon stygium, Aspergillus mulundensis, Berkeleyomyces basicola (syn. Thielaviopsis basicola), Ceratocystis smalleyi, two Cercospora beticola strains, Coleophoma cylindrospora, Fusarium fracticaudum, Phialophora cf. hyalina, and Morchella septimelata.</title>
        <authorList>
            <person name="Wingfield B.D."/>
            <person name="Bills G.F."/>
            <person name="Dong Y."/>
            <person name="Huang W."/>
            <person name="Nel W.J."/>
            <person name="Swalarsk-Parry B.S."/>
            <person name="Vaghefi N."/>
            <person name="Wilken P.M."/>
            <person name="An Z."/>
            <person name="de Beer Z.W."/>
            <person name="De Vos L."/>
            <person name="Chen L."/>
            <person name="Duong T.A."/>
            <person name="Gao Y."/>
            <person name="Hammerbacher A."/>
            <person name="Kikkert J.R."/>
            <person name="Li Y."/>
            <person name="Li H."/>
            <person name="Li K."/>
            <person name="Li Q."/>
            <person name="Liu X."/>
            <person name="Ma X."/>
            <person name="Naidoo K."/>
            <person name="Pethybridge S.J."/>
            <person name="Sun J."/>
            <person name="Steenkamp E.T."/>
            <person name="van der Nest M.A."/>
            <person name="van Wyk S."/>
            <person name="Wingfield M.J."/>
            <person name="Xiong C."/>
            <person name="Yue Q."/>
            <person name="Zhang X."/>
        </authorList>
    </citation>
    <scope>NUCLEOTIDE SEQUENCE [LARGE SCALE GENOMIC DNA]</scope>
    <source>
        <strain evidence="4 5">DSM 5745</strain>
    </source>
</reference>
<protein>
    <submittedName>
        <fullName evidence="4">Uncharacterized protein</fullName>
    </submittedName>
</protein>
<keyword evidence="3" id="KW-0732">Signal</keyword>
<dbReference type="Proteomes" id="UP000256690">
    <property type="component" value="Unassembled WGS sequence"/>
</dbReference>
<dbReference type="EMBL" id="PVWQ01000001">
    <property type="protein sequence ID" value="RDW93047.1"/>
    <property type="molecule type" value="Genomic_DNA"/>
</dbReference>
<feature type="region of interest" description="Disordered" evidence="1">
    <location>
        <begin position="420"/>
        <end position="463"/>
    </location>
</feature>
<gene>
    <name evidence="4" type="ORF">DSM5745_00369</name>
</gene>
<keyword evidence="2" id="KW-0472">Membrane</keyword>
<sequence length="463" mass="49648">MGSNALLVMLLWGSGLARAWPSNRIPIPRQVEATATCPSTSTYSTPNGLNFTSHCNSAISRSAYSDNPITSTTFTDCMNTCSTTSTPCYGIAFTERNSTCYTLTNGTLATEPNLTPDSDVDIALVDPVSQLTGVDDSCPFSNNTLQATTSGLDFEIKCYTDMIPFGHYCPWNLVDDPWCKLHTDTMDACMEFCAEAHPLCRAVSWNPDLGNGFGNCYLKDVNGTLVSGEHGGYVIHSALVQLPALLDDEGPCPSSLNYTSTTFLQVRKEFEIRCYEARGGTGNLTTVHTASLEICMDRCASYDPIADSESNFGVETPECVGVVFDRSMAGGYENCALLSEVGGSMGDINSTFARVTKTVDPREEGSGSESKAWIAGPVVGGVAGVVILGVVAWWWRRRRMAQGAEEALSPDAESKPVVAPYSIVSTETDHGTGNGPVEVEARPPQYELPGADSPQTRHELAGH</sequence>
<evidence type="ECO:0000313" key="4">
    <source>
        <dbReference type="EMBL" id="RDW93047.1"/>
    </source>
</evidence>
<proteinExistence type="predicted"/>
<evidence type="ECO:0000256" key="1">
    <source>
        <dbReference type="SAM" id="MobiDB-lite"/>
    </source>
</evidence>
<keyword evidence="2" id="KW-1133">Transmembrane helix</keyword>
<evidence type="ECO:0000313" key="5">
    <source>
        <dbReference type="Proteomes" id="UP000256690"/>
    </source>
</evidence>
<feature type="transmembrane region" description="Helical" evidence="2">
    <location>
        <begin position="372"/>
        <end position="395"/>
    </location>
</feature>
<comment type="caution">
    <text evidence="4">The sequence shown here is derived from an EMBL/GenBank/DDBJ whole genome shotgun (WGS) entry which is preliminary data.</text>
</comment>
<feature type="chain" id="PRO_5017746282" evidence="3">
    <location>
        <begin position="20"/>
        <end position="463"/>
    </location>
</feature>
<dbReference type="OrthoDB" id="4224374at2759"/>
<evidence type="ECO:0000256" key="2">
    <source>
        <dbReference type="SAM" id="Phobius"/>
    </source>
</evidence>
<dbReference type="AlphaFoldDB" id="A0A3D8T3A9"/>
<name>A0A3D8T3A9_9EURO</name>
<accession>A0A3D8T3A9</accession>
<keyword evidence="2" id="KW-0812">Transmembrane</keyword>
<feature type="signal peptide" evidence="3">
    <location>
        <begin position="1"/>
        <end position="19"/>
    </location>
</feature>
<organism evidence="4 5">
    <name type="scientific">Aspergillus mulundensis</name>
    <dbReference type="NCBI Taxonomy" id="1810919"/>
    <lineage>
        <taxon>Eukaryota</taxon>
        <taxon>Fungi</taxon>
        <taxon>Dikarya</taxon>
        <taxon>Ascomycota</taxon>
        <taxon>Pezizomycotina</taxon>
        <taxon>Eurotiomycetes</taxon>
        <taxon>Eurotiomycetidae</taxon>
        <taxon>Eurotiales</taxon>
        <taxon>Aspergillaceae</taxon>
        <taxon>Aspergillus</taxon>
        <taxon>Aspergillus subgen. Nidulantes</taxon>
    </lineage>
</organism>
<dbReference type="Gene3D" id="3.50.4.10">
    <property type="entry name" value="Hepatocyte Growth Factor"/>
    <property type="match status" value="1"/>
</dbReference>
<keyword evidence="5" id="KW-1185">Reference proteome</keyword>